<name>G6E6Q3_9SPHN</name>
<organism evidence="1 2">
    <name type="scientific">Novosphingobium pentaromativorans US6-1</name>
    <dbReference type="NCBI Taxonomy" id="1088721"/>
    <lineage>
        <taxon>Bacteria</taxon>
        <taxon>Pseudomonadati</taxon>
        <taxon>Pseudomonadota</taxon>
        <taxon>Alphaproteobacteria</taxon>
        <taxon>Sphingomonadales</taxon>
        <taxon>Sphingomonadaceae</taxon>
        <taxon>Novosphingobium</taxon>
    </lineage>
</organism>
<dbReference type="PATRIC" id="fig|1088721.3.peg.24"/>
<evidence type="ECO:0000313" key="1">
    <source>
        <dbReference type="EMBL" id="EHJ62949.1"/>
    </source>
</evidence>
<gene>
    <name evidence="1" type="ORF">NSU_0024</name>
</gene>
<dbReference type="AlphaFoldDB" id="G6E6Q3"/>
<sequence>MLVEFDRLDVPVAAAHLDAAIAALAKSFNLERCPSETDEPARDDLATA</sequence>
<proteinExistence type="predicted"/>
<comment type="caution">
    <text evidence="1">The sequence shown here is derived from an EMBL/GenBank/DDBJ whole genome shotgun (WGS) entry which is preliminary data.</text>
</comment>
<dbReference type="Proteomes" id="UP000004030">
    <property type="component" value="Unassembled WGS sequence"/>
</dbReference>
<protein>
    <submittedName>
        <fullName evidence="1">Uncharacterized protein</fullName>
    </submittedName>
</protein>
<reference evidence="1 2" key="1">
    <citation type="journal article" date="2012" name="J. Bacteriol.">
        <title>Genome sequence of benzo(a)pyrene-degrading bacterium Novosphingobium pentaromativorans US6-1.</title>
        <authorList>
            <person name="Luo Y.R."/>
            <person name="Kang S.G."/>
            <person name="Kim S.J."/>
            <person name="Kim M.R."/>
            <person name="Li N."/>
            <person name="Lee J.H."/>
            <person name="Kwon K.K."/>
        </authorList>
    </citation>
    <scope>NUCLEOTIDE SEQUENCE [LARGE SCALE GENOMIC DNA]</scope>
    <source>
        <strain evidence="1 2">US6-1</strain>
    </source>
</reference>
<dbReference type="EMBL" id="AGFM01000002">
    <property type="protein sequence ID" value="EHJ62949.1"/>
    <property type="molecule type" value="Genomic_DNA"/>
</dbReference>
<accession>G6E6Q3</accession>
<evidence type="ECO:0000313" key="2">
    <source>
        <dbReference type="Proteomes" id="UP000004030"/>
    </source>
</evidence>
<keyword evidence="2" id="KW-1185">Reference proteome</keyword>